<dbReference type="InterPro" id="IPR006016">
    <property type="entry name" value="UspA"/>
</dbReference>
<dbReference type="InterPro" id="IPR014729">
    <property type="entry name" value="Rossmann-like_a/b/a_fold"/>
</dbReference>
<evidence type="ECO:0000256" key="1">
    <source>
        <dbReference type="ARBA" id="ARBA00008791"/>
    </source>
</evidence>
<dbReference type="Pfam" id="PF00582">
    <property type="entry name" value="Usp"/>
    <property type="match status" value="1"/>
</dbReference>
<dbReference type="PANTHER" id="PTHR46268">
    <property type="entry name" value="STRESS RESPONSE PROTEIN NHAX"/>
    <property type="match status" value="1"/>
</dbReference>
<dbReference type="RefSeq" id="WP_095595085.1">
    <property type="nucleotide sequence ID" value="NZ_BMKN01000002.1"/>
</dbReference>
<dbReference type="Gene3D" id="3.40.50.620">
    <property type="entry name" value="HUPs"/>
    <property type="match status" value="1"/>
</dbReference>
<dbReference type="EMBL" id="BMKN01000002">
    <property type="protein sequence ID" value="GGE49945.1"/>
    <property type="molecule type" value="Genomic_DNA"/>
</dbReference>
<dbReference type="Proteomes" id="UP000606730">
    <property type="component" value="Unassembled WGS sequence"/>
</dbReference>
<dbReference type="AlphaFoldDB" id="A0A917AG42"/>
<comment type="caution">
    <text evidence="3">The sequence shown here is derived from an EMBL/GenBank/DDBJ whole genome shotgun (WGS) entry which is preliminary data.</text>
</comment>
<organism evidence="3 4">
    <name type="scientific">Actibacterium pelagium</name>
    <dbReference type="NCBI Taxonomy" id="2029103"/>
    <lineage>
        <taxon>Bacteria</taxon>
        <taxon>Pseudomonadati</taxon>
        <taxon>Pseudomonadota</taxon>
        <taxon>Alphaproteobacteria</taxon>
        <taxon>Rhodobacterales</taxon>
        <taxon>Roseobacteraceae</taxon>
        <taxon>Actibacterium</taxon>
    </lineage>
</organism>
<evidence type="ECO:0000259" key="2">
    <source>
        <dbReference type="Pfam" id="PF00582"/>
    </source>
</evidence>
<proteinExistence type="inferred from homology"/>
<gene>
    <name evidence="3" type="ORF">GCM10011517_17140</name>
</gene>
<evidence type="ECO:0000313" key="3">
    <source>
        <dbReference type="EMBL" id="GGE49945.1"/>
    </source>
</evidence>
<dbReference type="PANTHER" id="PTHR46268:SF6">
    <property type="entry name" value="UNIVERSAL STRESS PROTEIN UP12"/>
    <property type="match status" value="1"/>
</dbReference>
<sequence>MYKHILVPIAPDHNPQTGEAMEIAQSLLADGGKITAITVIEPIPGYVATYIPEGMAEQQREDMVAQLKADLGGVKNADAHLVTGHPGTVIVDYSNEHGIDCIVIASHKPELQDFFLGSTAARVVRHARCAVHVIR</sequence>
<dbReference type="PRINTS" id="PR01438">
    <property type="entry name" value="UNVRSLSTRESS"/>
</dbReference>
<dbReference type="InterPro" id="IPR006015">
    <property type="entry name" value="Universal_stress_UspA"/>
</dbReference>
<evidence type="ECO:0000313" key="4">
    <source>
        <dbReference type="Proteomes" id="UP000606730"/>
    </source>
</evidence>
<keyword evidence="4" id="KW-1185">Reference proteome</keyword>
<comment type="similarity">
    <text evidence="1">Belongs to the universal stress protein A family.</text>
</comment>
<dbReference type="CDD" id="cd00293">
    <property type="entry name" value="USP-like"/>
    <property type="match status" value="1"/>
</dbReference>
<dbReference type="OrthoDB" id="9792500at2"/>
<name>A0A917AG42_9RHOB</name>
<dbReference type="SUPFAM" id="SSF52402">
    <property type="entry name" value="Adenine nucleotide alpha hydrolases-like"/>
    <property type="match status" value="1"/>
</dbReference>
<reference evidence="3" key="2">
    <citation type="submission" date="2020-09" db="EMBL/GenBank/DDBJ databases">
        <authorList>
            <person name="Sun Q."/>
            <person name="Zhou Y."/>
        </authorList>
    </citation>
    <scope>NUCLEOTIDE SEQUENCE</scope>
    <source>
        <strain evidence="3">CGMCC 1.16012</strain>
    </source>
</reference>
<accession>A0A917AG42</accession>
<feature type="domain" description="UspA" evidence="2">
    <location>
        <begin position="1"/>
        <end position="135"/>
    </location>
</feature>
<protein>
    <submittedName>
        <fullName evidence="3">Universal stress protein</fullName>
    </submittedName>
</protein>
<reference evidence="3" key="1">
    <citation type="journal article" date="2014" name="Int. J. Syst. Evol. Microbiol.">
        <title>Complete genome sequence of Corynebacterium casei LMG S-19264T (=DSM 44701T), isolated from a smear-ripened cheese.</title>
        <authorList>
            <consortium name="US DOE Joint Genome Institute (JGI-PGF)"/>
            <person name="Walter F."/>
            <person name="Albersmeier A."/>
            <person name="Kalinowski J."/>
            <person name="Ruckert C."/>
        </authorList>
    </citation>
    <scope>NUCLEOTIDE SEQUENCE</scope>
    <source>
        <strain evidence="3">CGMCC 1.16012</strain>
    </source>
</reference>